<accession>A0ABT1FU75</accession>
<feature type="signal peptide" evidence="1">
    <location>
        <begin position="1"/>
        <end position="21"/>
    </location>
</feature>
<dbReference type="Proteomes" id="UP001204772">
    <property type="component" value="Unassembled WGS sequence"/>
</dbReference>
<dbReference type="NCBIfam" id="TIGR00305">
    <property type="entry name" value="putative toxin-antitoxin system toxin component, PIN family"/>
    <property type="match status" value="1"/>
</dbReference>
<gene>
    <name evidence="3" type="ORF">NCI00_22930</name>
</gene>
<name>A0ABT1FU75_9BACT</name>
<dbReference type="InterPro" id="IPR002716">
    <property type="entry name" value="PIN_dom"/>
</dbReference>
<sequence>MRKSNKLRVVLDTNVFLVSLAAQSPFALIFDALIDGKFELALNTEIIAEYEEVIAKRYDSQTVNDVLELILHLDNIHRQDVFYQWKLIEQDFDDNKFTDVYVASQADYLVTNDRHFSVVNTISFPPINLVKAENFLELLSQL</sequence>
<dbReference type="EMBL" id="JAMZEL010000012">
    <property type="protein sequence ID" value="MCP1385311.1"/>
    <property type="molecule type" value="Genomic_DNA"/>
</dbReference>
<dbReference type="Pfam" id="PF13470">
    <property type="entry name" value="PIN_3"/>
    <property type="match status" value="1"/>
</dbReference>
<dbReference type="PANTHER" id="PTHR34610:SF3">
    <property type="entry name" value="SSL7007 PROTEIN"/>
    <property type="match status" value="1"/>
</dbReference>
<keyword evidence="4" id="KW-1185">Reference proteome</keyword>
<comment type="caution">
    <text evidence="3">The sequence shown here is derived from an EMBL/GenBank/DDBJ whole genome shotgun (WGS) entry which is preliminary data.</text>
</comment>
<feature type="domain" description="PIN" evidence="2">
    <location>
        <begin position="7"/>
        <end position="118"/>
    </location>
</feature>
<proteinExistence type="predicted"/>
<dbReference type="SUPFAM" id="SSF88723">
    <property type="entry name" value="PIN domain-like"/>
    <property type="match status" value="1"/>
</dbReference>
<evidence type="ECO:0000256" key="1">
    <source>
        <dbReference type="SAM" id="SignalP"/>
    </source>
</evidence>
<dbReference type="RefSeq" id="WP_253531669.1">
    <property type="nucleotide sequence ID" value="NZ_JAMZEL010000012.1"/>
</dbReference>
<dbReference type="InterPro" id="IPR029060">
    <property type="entry name" value="PIN-like_dom_sf"/>
</dbReference>
<evidence type="ECO:0000313" key="3">
    <source>
        <dbReference type="EMBL" id="MCP1385311.1"/>
    </source>
</evidence>
<reference evidence="3 4" key="1">
    <citation type="submission" date="2022-06" db="EMBL/GenBank/DDBJ databases">
        <title>Runella sp. S5 genome sequencing.</title>
        <authorList>
            <person name="Park S."/>
        </authorList>
    </citation>
    <scope>NUCLEOTIDE SEQUENCE [LARGE SCALE GENOMIC DNA]</scope>
    <source>
        <strain evidence="3 4">S5</strain>
    </source>
</reference>
<dbReference type="SMART" id="SM00670">
    <property type="entry name" value="PINc"/>
    <property type="match status" value="1"/>
</dbReference>
<keyword evidence="1" id="KW-0732">Signal</keyword>
<dbReference type="PANTHER" id="PTHR34610">
    <property type="entry name" value="SSL7007 PROTEIN"/>
    <property type="match status" value="1"/>
</dbReference>
<evidence type="ECO:0000259" key="2">
    <source>
        <dbReference type="SMART" id="SM00670"/>
    </source>
</evidence>
<dbReference type="InterPro" id="IPR002850">
    <property type="entry name" value="PIN_toxin-like"/>
</dbReference>
<feature type="chain" id="PRO_5047096795" evidence="1">
    <location>
        <begin position="22"/>
        <end position="142"/>
    </location>
</feature>
<organism evidence="3 4">
    <name type="scientific">Runella salmonicolor</name>
    <dbReference type="NCBI Taxonomy" id="2950278"/>
    <lineage>
        <taxon>Bacteria</taxon>
        <taxon>Pseudomonadati</taxon>
        <taxon>Bacteroidota</taxon>
        <taxon>Cytophagia</taxon>
        <taxon>Cytophagales</taxon>
        <taxon>Spirosomataceae</taxon>
        <taxon>Runella</taxon>
    </lineage>
</organism>
<evidence type="ECO:0000313" key="4">
    <source>
        <dbReference type="Proteomes" id="UP001204772"/>
    </source>
</evidence>
<protein>
    <submittedName>
        <fullName evidence="3">Toxin-antitoxin system toxin component, PIN family</fullName>
    </submittedName>
</protein>